<accession>A0A9N7TU69</accession>
<keyword evidence="3" id="KW-1185">Reference proteome</keyword>
<sequence length="140" mass="15981">MGRKERRGRFSGVKSRDVETACHAFLSRLSSFPQLIRKAEADLDAVTDACLPYLSCRQPIRLQEACLSVFRHLIQVDPDSFWFTLNELHCPSSYTPPHPDLLPIKLSGMDRPRDEYSDNVLKLLREEYGSDAATVDQRIS</sequence>
<dbReference type="AlphaFoldDB" id="A0A9N7TU69"/>
<dbReference type="GO" id="GO:0005737">
    <property type="term" value="C:cytoplasm"/>
    <property type="evidence" value="ECO:0007669"/>
    <property type="project" value="TreeGrafter"/>
</dbReference>
<comment type="caution">
    <text evidence="2">The sequence shown here is derived from an EMBL/GenBank/DDBJ whole genome shotgun (WGS) entry which is preliminary data.</text>
</comment>
<dbReference type="InterPro" id="IPR057567">
    <property type="entry name" value="TPR_TTI1_C"/>
</dbReference>
<evidence type="ECO:0000313" key="3">
    <source>
        <dbReference type="Proteomes" id="UP001153269"/>
    </source>
</evidence>
<dbReference type="EMBL" id="CADEAL010000374">
    <property type="protein sequence ID" value="CAB1419226.1"/>
    <property type="molecule type" value="Genomic_DNA"/>
</dbReference>
<organism evidence="2 3">
    <name type="scientific">Pleuronectes platessa</name>
    <name type="common">European plaice</name>
    <dbReference type="NCBI Taxonomy" id="8262"/>
    <lineage>
        <taxon>Eukaryota</taxon>
        <taxon>Metazoa</taxon>
        <taxon>Chordata</taxon>
        <taxon>Craniata</taxon>
        <taxon>Vertebrata</taxon>
        <taxon>Euteleostomi</taxon>
        <taxon>Actinopterygii</taxon>
        <taxon>Neopterygii</taxon>
        <taxon>Teleostei</taxon>
        <taxon>Neoteleostei</taxon>
        <taxon>Acanthomorphata</taxon>
        <taxon>Carangaria</taxon>
        <taxon>Pleuronectiformes</taxon>
        <taxon>Pleuronectoidei</taxon>
        <taxon>Pleuronectidae</taxon>
        <taxon>Pleuronectes</taxon>
    </lineage>
</organism>
<dbReference type="InterPro" id="IPR052587">
    <property type="entry name" value="TELO2-interacting_protein_1"/>
</dbReference>
<feature type="domain" description="TTI1 C-terminal TPR" evidence="1">
    <location>
        <begin position="23"/>
        <end position="82"/>
    </location>
</feature>
<dbReference type="PANTHER" id="PTHR18460">
    <property type="entry name" value="TEL2 INTERACTING PROTEIN 1 TTI1 FAMILY MEMBER"/>
    <property type="match status" value="1"/>
</dbReference>
<evidence type="ECO:0000313" key="2">
    <source>
        <dbReference type="EMBL" id="CAB1419226.1"/>
    </source>
</evidence>
<dbReference type="PANTHER" id="PTHR18460:SF3">
    <property type="entry name" value="TELO2-INTERACTING PROTEIN 1 HOMOLOG"/>
    <property type="match status" value="1"/>
</dbReference>
<gene>
    <name evidence="2" type="ORF">PLEPLA_LOCUS7054</name>
</gene>
<proteinExistence type="predicted"/>
<name>A0A9N7TU69_PLEPL</name>
<evidence type="ECO:0000259" key="1">
    <source>
        <dbReference type="Pfam" id="PF24181"/>
    </source>
</evidence>
<dbReference type="Pfam" id="PF24181">
    <property type="entry name" value="TPR_TTI1_C"/>
    <property type="match status" value="1"/>
</dbReference>
<protein>
    <recommendedName>
        <fullName evidence="1">TTI1 C-terminal TPR domain-containing protein</fullName>
    </recommendedName>
</protein>
<dbReference type="Proteomes" id="UP001153269">
    <property type="component" value="Unassembled WGS sequence"/>
</dbReference>
<reference evidence="2" key="1">
    <citation type="submission" date="2020-03" db="EMBL/GenBank/DDBJ databases">
        <authorList>
            <person name="Weist P."/>
        </authorList>
    </citation>
    <scope>NUCLEOTIDE SEQUENCE</scope>
</reference>